<feature type="region of interest" description="Disordered" evidence="1">
    <location>
        <begin position="819"/>
        <end position="886"/>
    </location>
</feature>
<evidence type="ECO:0000256" key="1">
    <source>
        <dbReference type="SAM" id="MobiDB-lite"/>
    </source>
</evidence>
<dbReference type="PANTHER" id="PTHR34757">
    <property type="entry name" value="JUNCTIONAL PROTEIN ASSOCIATED WITH CORONARY ARTERY DISEASE"/>
    <property type="match status" value="1"/>
</dbReference>
<sequence length="886" mass="97620">MYSVEDLLISHGYKLPKSGPPSATPYDKRPADCQRELVDNRAGRGTLNGYEADRGASITGIYASRQALVKCFPATDNESGERFQRRKEAGIGILGDAQPLGDSLATDSGFYDVPSLTYSEPLSHDERDVSYWRRRGQDFSILLDYADGRELRASAGAWRPQALIAAEEHRAERRAQQLWEDISWLRDPDAAPCQLRVTGERKCQSLGTEEWRPAVGLGRQLSDDTEDPPDSIGVAGSSFTFPIKGVKSLKLSSNSAFSLTSTFSNQLNKSTAPQPAVPPSGNVEENKPAANTGPEALPQLLLKPTVQRPWDAVKELETIKKEVQDQQQQQNSKQPSVDKCIEDLNEAYKDILELGTASNKVPDGSVQIPERIKIRLTSEPLNKPSSLRRSAVSWSVDPEYREVKSAFSRPATKSVTFSKQLREELPVPPRETGFREYRVLSHLSRRRSTDGRTVKLDLPDEPIETPLCDFSPTTHTTSAEVPWADRQPMQDASTLTSPPDYEDICLTLRHTKDPSDVNKASTGNSNPNDPETLQDLSGESEEDCPICKRELENQMRQGPLPPLHEENSSDSSATQNGSPPQCAALESPADDSLTEEPKDSSLKQSGSDLCGETREQSTLTRGGNEITDNAQADNLDNIGAVNPAESLLMNDATKESASIILANDVPADPQVTEEQSAKEVEAKEASIGEIPEGSADKQSAEGKFENEIQDSAAPDDKQAQEKNPFAVPEQRVVLRTHLGRDHAGLPEFPPDRLPLSVPPNPDRRLSLSLEGERRSRGPAHRMEVLQNKLAISPGRVAVERLARMRDVDVMYRMRRLSIRSNDSGEGDAEGEGEGKEEQVEESHCLPQRNKENDQEVTNSQKVSDETVLQNEEESSLSGKIKTMRGK</sequence>
<feature type="region of interest" description="Disordered" evidence="1">
    <location>
        <begin position="465"/>
        <end position="543"/>
    </location>
</feature>
<keyword evidence="3" id="KW-1185">Reference proteome</keyword>
<evidence type="ECO:0000313" key="3">
    <source>
        <dbReference type="Proteomes" id="UP001153269"/>
    </source>
</evidence>
<feature type="compositionally biased region" description="Polar residues" evidence="1">
    <location>
        <begin position="616"/>
        <end position="631"/>
    </location>
</feature>
<organism evidence="2 3">
    <name type="scientific">Pleuronectes platessa</name>
    <name type="common">European plaice</name>
    <dbReference type="NCBI Taxonomy" id="8262"/>
    <lineage>
        <taxon>Eukaryota</taxon>
        <taxon>Metazoa</taxon>
        <taxon>Chordata</taxon>
        <taxon>Craniata</taxon>
        <taxon>Vertebrata</taxon>
        <taxon>Euteleostomi</taxon>
        <taxon>Actinopterygii</taxon>
        <taxon>Neopterygii</taxon>
        <taxon>Teleostei</taxon>
        <taxon>Neoteleostei</taxon>
        <taxon>Acanthomorphata</taxon>
        <taxon>Carangaria</taxon>
        <taxon>Pleuronectiformes</taxon>
        <taxon>Pleuronectoidei</taxon>
        <taxon>Pleuronectidae</taxon>
        <taxon>Pleuronectes</taxon>
    </lineage>
</organism>
<gene>
    <name evidence="2" type="ORF">PLEPLA_LOCUS48469</name>
</gene>
<dbReference type="GO" id="GO:1903589">
    <property type="term" value="P:positive regulation of blood vessel endothelial cell proliferation involved in sprouting angiogenesis"/>
    <property type="evidence" value="ECO:0007669"/>
    <property type="project" value="TreeGrafter"/>
</dbReference>
<feature type="compositionally biased region" description="Basic and acidic residues" evidence="1">
    <location>
        <begin position="832"/>
        <end position="853"/>
    </location>
</feature>
<feature type="region of interest" description="Disordered" evidence="1">
    <location>
        <begin position="557"/>
        <end position="631"/>
    </location>
</feature>
<feature type="compositionally biased region" description="Basic and acidic residues" evidence="1">
    <location>
        <begin position="761"/>
        <end position="778"/>
    </location>
</feature>
<dbReference type="InterPro" id="IPR028221">
    <property type="entry name" value="JCAD"/>
</dbReference>
<dbReference type="AlphaFoldDB" id="A0A9N7Z9V0"/>
<dbReference type="Proteomes" id="UP001153269">
    <property type="component" value="Unassembled WGS sequence"/>
</dbReference>
<dbReference type="EMBL" id="CADEAL010004486">
    <property type="protein sequence ID" value="CAB1460618.1"/>
    <property type="molecule type" value="Genomic_DNA"/>
</dbReference>
<proteinExistence type="predicted"/>
<feature type="region of interest" description="Disordered" evidence="1">
    <location>
        <begin position="266"/>
        <end position="295"/>
    </location>
</feature>
<feature type="compositionally biased region" description="Polar residues" evidence="1">
    <location>
        <begin position="855"/>
        <end position="869"/>
    </location>
</feature>
<evidence type="ECO:0008006" key="4">
    <source>
        <dbReference type="Google" id="ProtNLM"/>
    </source>
</evidence>
<feature type="region of interest" description="Disordered" evidence="1">
    <location>
        <begin position="660"/>
        <end position="778"/>
    </location>
</feature>
<feature type="compositionally biased region" description="Polar residues" evidence="1">
    <location>
        <begin position="518"/>
        <end position="537"/>
    </location>
</feature>
<reference evidence="2" key="1">
    <citation type="submission" date="2020-03" db="EMBL/GenBank/DDBJ databases">
        <authorList>
            <person name="Weist P."/>
        </authorList>
    </citation>
    <scope>NUCLEOTIDE SEQUENCE</scope>
</reference>
<protein>
    <recommendedName>
        <fullName evidence="4">Junctional protein associated with coronary artery disease</fullName>
    </recommendedName>
</protein>
<evidence type="ECO:0000313" key="2">
    <source>
        <dbReference type="EMBL" id="CAB1460618.1"/>
    </source>
</evidence>
<dbReference type="GO" id="GO:0032587">
    <property type="term" value="C:ruffle membrane"/>
    <property type="evidence" value="ECO:0007669"/>
    <property type="project" value="TreeGrafter"/>
</dbReference>
<feature type="compositionally biased region" description="Basic and acidic residues" evidence="1">
    <location>
        <begin position="694"/>
        <end position="706"/>
    </location>
</feature>
<feature type="compositionally biased region" description="Pro residues" evidence="1">
    <location>
        <begin position="747"/>
        <end position="760"/>
    </location>
</feature>
<accession>A0A9N7Z9V0</accession>
<feature type="compositionally biased region" description="Polar residues" evidence="1">
    <location>
        <begin position="569"/>
        <end position="579"/>
    </location>
</feature>
<dbReference type="PANTHER" id="PTHR34757:SF1">
    <property type="entry name" value="JUNCTIONAL CADHERIN 5-ASSOCIATED PROTEIN"/>
    <property type="match status" value="1"/>
</dbReference>
<name>A0A9N7Z9V0_PLEPL</name>
<feature type="compositionally biased region" description="Basic and acidic residues" evidence="1">
    <location>
        <begin position="675"/>
        <end position="686"/>
    </location>
</feature>
<comment type="caution">
    <text evidence="2">The sequence shown here is derived from an EMBL/GenBank/DDBJ whole genome shotgun (WGS) entry which is preliminary data.</text>
</comment>
<dbReference type="Pfam" id="PF15351">
    <property type="entry name" value="JCAD"/>
    <property type="match status" value="3"/>
</dbReference>
<dbReference type="GO" id="GO:0005912">
    <property type="term" value="C:adherens junction"/>
    <property type="evidence" value="ECO:0007669"/>
    <property type="project" value="TreeGrafter"/>
</dbReference>